<dbReference type="GO" id="GO:0050661">
    <property type="term" value="F:NADP binding"/>
    <property type="evidence" value="ECO:0007669"/>
    <property type="project" value="InterPro"/>
</dbReference>
<keyword evidence="5" id="KW-0503">Monooxygenase</keyword>
<dbReference type="Gene3D" id="3.50.50.60">
    <property type="entry name" value="FAD/NAD(P)-binding domain"/>
    <property type="match status" value="2"/>
</dbReference>
<dbReference type="PANTHER" id="PTHR23023">
    <property type="entry name" value="DIMETHYLANILINE MONOOXYGENASE"/>
    <property type="match status" value="1"/>
</dbReference>
<dbReference type="EMBL" id="CAJPIZ010004192">
    <property type="protein sequence ID" value="CAG2107262.1"/>
    <property type="molecule type" value="Genomic_DNA"/>
</dbReference>
<evidence type="ECO:0000313" key="6">
    <source>
        <dbReference type="EMBL" id="CAD7626832.1"/>
    </source>
</evidence>
<keyword evidence="4 5" id="KW-0560">Oxidoreductase</keyword>
<dbReference type="EC" id="1.-.-.-" evidence="5"/>
<protein>
    <recommendedName>
        <fullName evidence="5">Flavin-containing monooxygenase</fullName>
        <ecNumber evidence="5">1.-.-.-</ecNumber>
    </recommendedName>
</protein>
<dbReference type="OrthoDB" id="66881at2759"/>
<dbReference type="InterPro" id="IPR036188">
    <property type="entry name" value="FAD/NAD-bd_sf"/>
</dbReference>
<dbReference type="InterPro" id="IPR050346">
    <property type="entry name" value="FMO-like"/>
</dbReference>
<dbReference type="EMBL" id="OC858767">
    <property type="protein sequence ID" value="CAD7626832.1"/>
    <property type="molecule type" value="Genomic_DNA"/>
</dbReference>
<dbReference type="GO" id="GO:0004499">
    <property type="term" value="F:N,N-dimethylaniline monooxygenase activity"/>
    <property type="evidence" value="ECO:0007669"/>
    <property type="project" value="InterPro"/>
</dbReference>
<dbReference type="AlphaFoldDB" id="A0A7R9KPT2"/>
<evidence type="ECO:0000313" key="7">
    <source>
        <dbReference type="Proteomes" id="UP000759131"/>
    </source>
</evidence>
<keyword evidence="7" id="KW-1185">Reference proteome</keyword>
<accession>A0A7R9KPT2</accession>
<dbReference type="Pfam" id="PF00743">
    <property type="entry name" value="FMO-like"/>
    <property type="match status" value="1"/>
</dbReference>
<comment type="similarity">
    <text evidence="1 5">Belongs to the FMO family.</text>
</comment>
<organism evidence="6">
    <name type="scientific">Medioppia subpectinata</name>
    <dbReference type="NCBI Taxonomy" id="1979941"/>
    <lineage>
        <taxon>Eukaryota</taxon>
        <taxon>Metazoa</taxon>
        <taxon>Ecdysozoa</taxon>
        <taxon>Arthropoda</taxon>
        <taxon>Chelicerata</taxon>
        <taxon>Arachnida</taxon>
        <taxon>Acari</taxon>
        <taxon>Acariformes</taxon>
        <taxon>Sarcoptiformes</taxon>
        <taxon>Oribatida</taxon>
        <taxon>Brachypylina</taxon>
        <taxon>Oppioidea</taxon>
        <taxon>Oppiidae</taxon>
        <taxon>Medioppia</taxon>
    </lineage>
</organism>
<reference evidence="6" key="1">
    <citation type="submission" date="2020-11" db="EMBL/GenBank/DDBJ databases">
        <authorList>
            <person name="Tran Van P."/>
        </authorList>
    </citation>
    <scope>NUCLEOTIDE SEQUENCE</scope>
</reference>
<dbReference type="Proteomes" id="UP000759131">
    <property type="component" value="Unassembled WGS sequence"/>
</dbReference>
<evidence type="ECO:0000256" key="1">
    <source>
        <dbReference type="ARBA" id="ARBA00009183"/>
    </source>
</evidence>
<evidence type="ECO:0000256" key="3">
    <source>
        <dbReference type="ARBA" id="ARBA00022827"/>
    </source>
</evidence>
<evidence type="ECO:0000256" key="2">
    <source>
        <dbReference type="ARBA" id="ARBA00022630"/>
    </source>
</evidence>
<comment type="cofactor">
    <cofactor evidence="5">
        <name>FAD</name>
        <dbReference type="ChEBI" id="CHEBI:57692"/>
    </cofactor>
</comment>
<dbReference type="GO" id="GO:0050660">
    <property type="term" value="F:flavin adenine dinucleotide binding"/>
    <property type="evidence" value="ECO:0007669"/>
    <property type="project" value="InterPro"/>
</dbReference>
<gene>
    <name evidence="6" type="ORF">OSB1V03_LOCUS7264</name>
</gene>
<dbReference type="InterPro" id="IPR020946">
    <property type="entry name" value="Flavin_mOase-like"/>
</dbReference>
<evidence type="ECO:0000256" key="4">
    <source>
        <dbReference type="ARBA" id="ARBA00023002"/>
    </source>
</evidence>
<keyword evidence="3 5" id="KW-0274">FAD</keyword>
<sequence length="217" mass="24464">MRACVIGAGAGGLCAARHLSQYHSVFTFDVYEKTTKVGGVWNYTDSVGLDTNGLPIHTSLYKNMRYSIPFIPKDIKGLQTFKGKVLHTHDYRVADGFEGEVVLVLGGGPSDFKIKENFLVLIASILKLFSQQNAQKILIDRVFTSYIENNLTNRSQVKPLFDVLKFVTKCCPHLFHDIIGQINRSIESIETKRNLGADFTLRNTSKDFCPELPNYRR</sequence>
<dbReference type="SUPFAM" id="SSF51905">
    <property type="entry name" value="FAD/NAD(P)-binding domain"/>
    <property type="match status" value="1"/>
</dbReference>
<dbReference type="PRINTS" id="PR00419">
    <property type="entry name" value="ADXRDTASE"/>
</dbReference>
<proteinExistence type="inferred from homology"/>
<dbReference type="Pfam" id="PF13450">
    <property type="entry name" value="NAD_binding_8"/>
    <property type="match status" value="1"/>
</dbReference>
<name>A0A7R9KPT2_9ACAR</name>
<keyword evidence="2 5" id="KW-0285">Flavoprotein</keyword>
<evidence type="ECO:0000256" key="5">
    <source>
        <dbReference type="RuleBase" id="RU361177"/>
    </source>
</evidence>